<evidence type="ECO:0000313" key="2">
    <source>
        <dbReference type="EMBL" id="KAF2847063.1"/>
    </source>
</evidence>
<sequence>MSWWRRDPSLAPARQHAQRLLRPHEAALRTRCFSRTLPQHAQHEEDHGKRPSGMSNLEWMHLQHYKRWQKRFTEDPYNAIFGASNDMLAGKGLKDWEWVNKSFPKWMLREMESVKEYMKESISEHNKQGGSTGANPVRIDSTLSHFPRPPNKTTRFDRDDTTGIASPSDIRRPREQSHVEVSGNPSSVDSETLRRVQVTNTPSTHSSAQSVAKVTDVDAGQPYPTSAETQTSNKEASEREGSFIEQILVTETDHQAAPARAPFNDSTWRQTALQRRALQKLAPQPDTESSESAKSDEEVSNVATPGPNPSGAPATQITNEVSGCEQNSTEPSIETQSIMQETDSTARSTAQRLDQLPKDDLDFLSADEIRAAMRARKRKFMSHDERVAERKRLEHAFQVTGEPSNVDSMIEAKTVNDQMVRRLERELSQPDGQAAKLGEVTMDTTNTAKVPAESSIDRLKKWLEQGGAVFASHFWQDPTEEADAKKTRLFFDRVIARIRKGRVAMRQVIEDLEADIPASKPLLKRMKQDEDLLDSAIQALRVRSHEGKSQGLSPRKLRAIQTLRLKFQDTDRELDTAYVALQESATPDAVAAVSSAFKRRLAIASRITQKNANLSRYLIWSLQARLEDPEINKDVLANYKAVANSLLTLRDTQTALARLIDHAISTYGVEAPKALDDLDALVKDSVVTAHESLEASGSPPALTPGRVDKAQIRADVAAEERLASEVEAQKLAMRGLSDDGYAHRRKPTQRKPLEERSALAHSLFRPFGPVIESLTKDTSAQALKADEETRKALHDANLVAEVRAAYEETYGPITVGHKQLAQATEEVNNESEREVKQFNMLKDDPISTPAHTESLLMPGSPGGSSRPSASNESATGSATVNTEEIMQPASISSTEVSTAEVPVTAIETNTLPHHHSSENSNISADLLKLPTHYTILLYNAQTDNVTVSTSTSPPPRDVTPLISLPQALATLNSPSKFIPYIPEGLEIVSAKKDMLVLRNSLATSQALSTHPSRPPNITFFPPEEPTISRRDVNPIDGTTRLSPTGYVGPEESQEQLEKEFEERRQAAEKITSAESQSEANKHRLFNKQNEWEQLQEKRKGGAGSVVKTAIWAAATCYVFGVVGEIVSGA</sequence>
<proteinExistence type="predicted"/>
<feature type="compositionally biased region" description="Polar residues" evidence="1">
    <location>
        <begin position="197"/>
        <end position="212"/>
    </location>
</feature>
<organism evidence="2 3">
    <name type="scientific">Plenodomus tracheiphilus IPT5</name>
    <dbReference type="NCBI Taxonomy" id="1408161"/>
    <lineage>
        <taxon>Eukaryota</taxon>
        <taxon>Fungi</taxon>
        <taxon>Dikarya</taxon>
        <taxon>Ascomycota</taxon>
        <taxon>Pezizomycotina</taxon>
        <taxon>Dothideomycetes</taxon>
        <taxon>Pleosporomycetidae</taxon>
        <taxon>Pleosporales</taxon>
        <taxon>Pleosporineae</taxon>
        <taxon>Leptosphaeriaceae</taxon>
        <taxon>Plenodomus</taxon>
    </lineage>
</organism>
<feature type="region of interest" description="Disordered" evidence="1">
    <location>
        <begin position="122"/>
        <end position="240"/>
    </location>
</feature>
<dbReference type="Proteomes" id="UP000799423">
    <property type="component" value="Unassembled WGS sequence"/>
</dbReference>
<feature type="compositionally biased region" description="Polar residues" evidence="1">
    <location>
        <begin position="223"/>
        <end position="234"/>
    </location>
</feature>
<dbReference type="EMBL" id="MU006329">
    <property type="protein sequence ID" value="KAF2847063.1"/>
    <property type="molecule type" value="Genomic_DNA"/>
</dbReference>
<feature type="compositionally biased region" description="Basic and acidic residues" evidence="1">
    <location>
        <begin position="169"/>
        <end position="178"/>
    </location>
</feature>
<protein>
    <submittedName>
        <fullName evidence="2">Uncharacterized protein</fullName>
    </submittedName>
</protein>
<name>A0A6A7AVE5_9PLEO</name>
<evidence type="ECO:0000256" key="1">
    <source>
        <dbReference type="SAM" id="MobiDB-lite"/>
    </source>
</evidence>
<dbReference type="AlphaFoldDB" id="A0A6A7AVE5"/>
<feature type="compositionally biased region" description="Polar residues" evidence="1">
    <location>
        <begin position="313"/>
        <end position="352"/>
    </location>
</feature>
<dbReference type="OrthoDB" id="3946750at2759"/>
<reference evidence="2" key="1">
    <citation type="submission" date="2020-01" db="EMBL/GenBank/DDBJ databases">
        <authorList>
            <consortium name="DOE Joint Genome Institute"/>
            <person name="Haridas S."/>
            <person name="Albert R."/>
            <person name="Binder M."/>
            <person name="Bloem J."/>
            <person name="Labutti K."/>
            <person name="Salamov A."/>
            <person name="Andreopoulos B."/>
            <person name="Baker S.E."/>
            <person name="Barry K."/>
            <person name="Bills G."/>
            <person name="Bluhm B.H."/>
            <person name="Cannon C."/>
            <person name="Castanera R."/>
            <person name="Culley D.E."/>
            <person name="Daum C."/>
            <person name="Ezra D."/>
            <person name="Gonzalez J.B."/>
            <person name="Henrissat B."/>
            <person name="Kuo A."/>
            <person name="Liang C."/>
            <person name="Lipzen A."/>
            <person name="Lutzoni F."/>
            <person name="Magnuson J."/>
            <person name="Mondo S."/>
            <person name="Nolan M."/>
            <person name="Ohm R."/>
            <person name="Pangilinan J."/>
            <person name="Park H.-J."/>
            <person name="Ramirez L."/>
            <person name="Alfaro M."/>
            <person name="Sun H."/>
            <person name="Tritt A."/>
            <person name="Yoshinaga Y."/>
            <person name="Zwiers L.-H."/>
            <person name="Turgeon B.G."/>
            <person name="Goodwin S.B."/>
            <person name="Spatafora J.W."/>
            <person name="Crous P.W."/>
            <person name="Grigoriev I.V."/>
        </authorList>
    </citation>
    <scope>NUCLEOTIDE SEQUENCE</scope>
    <source>
        <strain evidence="2">IPT5</strain>
    </source>
</reference>
<feature type="region of interest" description="Disordered" evidence="1">
    <location>
        <begin position="843"/>
        <end position="878"/>
    </location>
</feature>
<feature type="region of interest" description="Disordered" evidence="1">
    <location>
        <begin position="278"/>
        <end position="353"/>
    </location>
</feature>
<feature type="region of interest" description="Disordered" evidence="1">
    <location>
        <begin position="1005"/>
        <end position="1053"/>
    </location>
</feature>
<evidence type="ECO:0000313" key="3">
    <source>
        <dbReference type="Proteomes" id="UP000799423"/>
    </source>
</evidence>
<gene>
    <name evidence="2" type="ORF">T440DRAFT_216862</name>
</gene>
<keyword evidence="3" id="KW-1185">Reference proteome</keyword>
<accession>A0A6A7AVE5</accession>